<accession>A0ABX1EPJ7</accession>
<evidence type="ECO:0000259" key="5">
    <source>
        <dbReference type="PROSITE" id="PS50994"/>
    </source>
</evidence>
<evidence type="ECO:0000313" key="6">
    <source>
        <dbReference type="EMBL" id="NKE19755.1"/>
    </source>
</evidence>
<evidence type="ECO:0000256" key="2">
    <source>
        <dbReference type="ARBA" id="ARBA00023163"/>
    </source>
</evidence>
<reference evidence="6 7" key="1">
    <citation type="submission" date="2020-02" db="EMBL/GenBank/DDBJ databases">
        <authorList>
            <person name="Sun Q."/>
            <person name="Inoue M."/>
        </authorList>
    </citation>
    <scope>NUCLEOTIDE SEQUENCE [LARGE SCALE GENOMIC DNA]</scope>
    <source>
        <strain evidence="6 7">KCTC 22478</strain>
    </source>
</reference>
<comment type="caution">
    <text evidence="6">The sequence shown here is derived from an EMBL/GenBank/DDBJ whole genome shotgun (WGS) entry which is preliminary data.</text>
</comment>
<dbReference type="EMBL" id="JAAVUP010000013">
    <property type="protein sequence ID" value="NKE19755.1"/>
    <property type="molecule type" value="Genomic_DNA"/>
</dbReference>
<dbReference type="RefSeq" id="WP_168043663.1">
    <property type="nucleotide sequence ID" value="NZ_JAAVUP010000013.1"/>
</dbReference>
<dbReference type="Proteomes" id="UP000746741">
    <property type="component" value="Unassembled WGS sequence"/>
</dbReference>
<dbReference type="PROSITE" id="PS50994">
    <property type="entry name" value="INTEGRASE"/>
    <property type="match status" value="1"/>
</dbReference>
<dbReference type="InterPro" id="IPR012337">
    <property type="entry name" value="RNaseH-like_sf"/>
</dbReference>
<dbReference type="InterPro" id="IPR001584">
    <property type="entry name" value="Integrase_cat-core"/>
</dbReference>
<dbReference type="Pfam" id="PF13276">
    <property type="entry name" value="HTH_21"/>
    <property type="match status" value="1"/>
</dbReference>
<evidence type="ECO:0000256" key="1">
    <source>
        <dbReference type="ARBA" id="ARBA00023015"/>
    </source>
</evidence>
<gene>
    <name evidence="6" type="ORF">GWK15_22550</name>
</gene>
<evidence type="ECO:0000256" key="3">
    <source>
        <dbReference type="SAM" id="MobiDB-lite"/>
    </source>
</evidence>
<proteinExistence type="predicted"/>
<feature type="compositionally biased region" description="Polar residues" evidence="3">
    <location>
        <begin position="355"/>
        <end position="367"/>
    </location>
</feature>
<dbReference type="InterPro" id="IPR036397">
    <property type="entry name" value="RNaseH_sf"/>
</dbReference>
<dbReference type="Pfam" id="PF13683">
    <property type="entry name" value="rve_3"/>
    <property type="match status" value="1"/>
</dbReference>
<dbReference type="InterPro" id="IPR009057">
    <property type="entry name" value="Homeodomain-like_sf"/>
</dbReference>
<dbReference type="PANTHER" id="PTHR47515">
    <property type="entry name" value="LOW CALCIUM RESPONSE LOCUS PROTEIN T"/>
    <property type="match status" value="1"/>
</dbReference>
<protein>
    <submittedName>
        <fullName evidence="6">IS3 family transposase</fullName>
    </submittedName>
</protein>
<dbReference type="InterPro" id="IPR025948">
    <property type="entry name" value="HTH-like_dom"/>
</dbReference>
<feature type="domain" description="Integrase catalytic" evidence="5">
    <location>
        <begin position="199"/>
        <end position="360"/>
    </location>
</feature>
<dbReference type="InterPro" id="IPR002514">
    <property type="entry name" value="Transposase_8"/>
</dbReference>
<dbReference type="NCBIfam" id="NF033516">
    <property type="entry name" value="transpos_IS3"/>
    <property type="match status" value="1"/>
</dbReference>
<dbReference type="Gene3D" id="3.30.420.10">
    <property type="entry name" value="Ribonuclease H-like superfamily/Ribonuclease H"/>
    <property type="match status" value="1"/>
</dbReference>
<keyword evidence="2" id="KW-0804">Transcription</keyword>
<evidence type="ECO:0000259" key="4">
    <source>
        <dbReference type="PROSITE" id="PS01124"/>
    </source>
</evidence>
<dbReference type="InterPro" id="IPR018060">
    <property type="entry name" value="HTH_AraC"/>
</dbReference>
<feature type="domain" description="HTH araC/xylS-type" evidence="4">
    <location>
        <begin position="1"/>
        <end position="56"/>
    </location>
</feature>
<dbReference type="PROSITE" id="PS01124">
    <property type="entry name" value="HTH_ARAC_FAMILY_2"/>
    <property type="match status" value="1"/>
</dbReference>
<sequence length="367" mass="42436">MKASKFSDAQKAFILKQGAAGMPVAEICRKAGISQATYFNWKKKYDGMTPPEMRRLKQLEDENGKLRKLVADLSLDREMLQDVIRRKNLRPGRKRQLVDAVRREWDVSIRRACRVLEVDTSTHHYRSRRPDQAGLEGRIREICATRVRYGYRRVHVLLRREGWRVNYKRTCRIYRELGLQLRNKTPKRRVRAKLRDDRRAASQANETWAMDFIHDQLATGRKIRVLTVVDTFSRYSPVIDPRFSYRAEDVVAALEQACAVLGYPKTIRVDQGTEFVSRDLDLWAYAKGVTLDFSRPGKPTDNAFAEAFNGRVRAECLNAHWFLTLADAQEKSEAWRKYYNEDRPHGAIGQKPPISLQNPGGITSPSP</sequence>
<evidence type="ECO:0000313" key="7">
    <source>
        <dbReference type="Proteomes" id="UP000746741"/>
    </source>
</evidence>
<name>A0ABX1EPJ7_9PROT</name>
<dbReference type="SUPFAM" id="SSF53098">
    <property type="entry name" value="Ribonuclease H-like"/>
    <property type="match status" value="1"/>
</dbReference>
<keyword evidence="1" id="KW-0805">Transcription regulation</keyword>
<dbReference type="SUPFAM" id="SSF46689">
    <property type="entry name" value="Homeodomain-like"/>
    <property type="match status" value="1"/>
</dbReference>
<dbReference type="InterPro" id="IPR048020">
    <property type="entry name" value="Transpos_IS3"/>
</dbReference>
<feature type="region of interest" description="Disordered" evidence="3">
    <location>
        <begin position="344"/>
        <end position="367"/>
    </location>
</feature>
<dbReference type="Pfam" id="PF01527">
    <property type="entry name" value="HTH_Tnp_1"/>
    <property type="match status" value="1"/>
</dbReference>
<organism evidence="6 7">
    <name type="scientific">Neoroseomonas oryzicola</name>
    <dbReference type="NCBI Taxonomy" id="535904"/>
    <lineage>
        <taxon>Bacteria</taxon>
        <taxon>Pseudomonadati</taxon>
        <taxon>Pseudomonadota</taxon>
        <taxon>Alphaproteobacteria</taxon>
        <taxon>Acetobacterales</taxon>
        <taxon>Acetobacteraceae</taxon>
        <taxon>Neoroseomonas</taxon>
    </lineage>
</organism>
<dbReference type="PANTHER" id="PTHR47515:SF1">
    <property type="entry name" value="BLR2054 PROTEIN"/>
    <property type="match status" value="1"/>
</dbReference>
<keyword evidence="7" id="KW-1185">Reference proteome</keyword>